<evidence type="ECO:0000313" key="1">
    <source>
        <dbReference type="EMBL" id="KAJ8901969.1"/>
    </source>
</evidence>
<gene>
    <name evidence="1" type="ORF">NDN08_004171</name>
</gene>
<accession>A0AAV8UHJ6</accession>
<keyword evidence="2" id="KW-1185">Reference proteome</keyword>
<name>A0AAV8UHJ6_9RHOD</name>
<dbReference type="EMBL" id="JAMWBK010000010">
    <property type="protein sequence ID" value="KAJ8901969.1"/>
    <property type="molecule type" value="Genomic_DNA"/>
</dbReference>
<sequence length="86" mass="9389">MSSKVQGSDEMVPILPPGITEVLLALDSWNLCNNVSFEKLFSQRSKGTDLEGTLFQGLGISAVELAALLEKIKIQYFLSSTPRSTK</sequence>
<dbReference type="AlphaFoldDB" id="A0AAV8UHJ6"/>
<reference evidence="1 2" key="1">
    <citation type="journal article" date="2023" name="Nat. Commun.">
        <title>Origin of minicircular mitochondrial genomes in red algae.</title>
        <authorList>
            <person name="Lee Y."/>
            <person name="Cho C.H."/>
            <person name="Lee Y.M."/>
            <person name="Park S.I."/>
            <person name="Yang J.H."/>
            <person name="West J.A."/>
            <person name="Bhattacharya D."/>
            <person name="Yoon H.S."/>
        </authorList>
    </citation>
    <scope>NUCLEOTIDE SEQUENCE [LARGE SCALE GENOMIC DNA]</scope>
    <source>
        <strain evidence="1 2">CCMP1338</strain>
        <tissue evidence="1">Whole cell</tissue>
    </source>
</reference>
<evidence type="ECO:0000313" key="2">
    <source>
        <dbReference type="Proteomes" id="UP001157974"/>
    </source>
</evidence>
<comment type="caution">
    <text evidence="1">The sequence shown here is derived from an EMBL/GenBank/DDBJ whole genome shotgun (WGS) entry which is preliminary data.</text>
</comment>
<protein>
    <submittedName>
        <fullName evidence="1">Uncharacterized protein</fullName>
    </submittedName>
</protein>
<organism evidence="1 2">
    <name type="scientific">Rhodosorus marinus</name>
    <dbReference type="NCBI Taxonomy" id="101924"/>
    <lineage>
        <taxon>Eukaryota</taxon>
        <taxon>Rhodophyta</taxon>
        <taxon>Stylonematophyceae</taxon>
        <taxon>Stylonematales</taxon>
        <taxon>Stylonemataceae</taxon>
        <taxon>Rhodosorus</taxon>
    </lineage>
</organism>
<dbReference type="Proteomes" id="UP001157974">
    <property type="component" value="Unassembled WGS sequence"/>
</dbReference>
<proteinExistence type="predicted"/>